<keyword evidence="3" id="KW-1185">Reference proteome</keyword>
<dbReference type="SUPFAM" id="SSF53098">
    <property type="entry name" value="Ribonuclease H-like"/>
    <property type="match status" value="1"/>
</dbReference>
<evidence type="ECO:0008006" key="4">
    <source>
        <dbReference type="Google" id="ProtNLM"/>
    </source>
</evidence>
<dbReference type="RefSeq" id="WP_199755655.1">
    <property type="nucleotide sequence ID" value="NZ_JAVKZF010000004.1"/>
</dbReference>
<dbReference type="Proteomes" id="UP000282574">
    <property type="component" value="Unassembled WGS sequence"/>
</dbReference>
<dbReference type="AlphaFoldDB" id="A0AB37UGM0"/>
<reference evidence="2 3" key="1">
    <citation type="journal article" date="2019" name="Genome Biol. Evol.">
        <title>Day and night: Metabolic profiles and evolutionary relationships of six axenic non-marine cyanobacteria.</title>
        <authorList>
            <person name="Will S.E."/>
            <person name="Henke P."/>
            <person name="Boedeker C."/>
            <person name="Huang S."/>
            <person name="Brinkmann H."/>
            <person name="Rohde M."/>
            <person name="Jarek M."/>
            <person name="Friedl T."/>
            <person name="Seufert S."/>
            <person name="Schumacher M."/>
            <person name="Overmann J."/>
            <person name="Neumann-Schaal M."/>
            <person name="Petersen J."/>
        </authorList>
    </citation>
    <scope>NUCLEOTIDE SEQUENCE [LARGE SCALE GENOMIC DNA]</scope>
    <source>
        <strain evidence="2 3">SAG 39.79</strain>
    </source>
</reference>
<dbReference type="EMBL" id="RSCK01000037">
    <property type="protein sequence ID" value="RUT10736.1"/>
    <property type="molecule type" value="Genomic_DNA"/>
</dbReference>
<keyword evidence="1" id="KW-0812">Transmembrane</keyword>
<evidence type="ECO:0000256" key="1">
    <source>
        <dbReference type="SAM" id="Phobius"/>
    </source>
</evidence>
<dbReference type="PROSITE" id="PS51257">
    <property type="entry name" value="PROKAR_LIPOPROTEIN"/>
    <property type="match status" value="1"/>
</dbReference>
<proteinExistence type="predicted"/>
<name>A0AB37UGM0_9CYAN</name>
<evidence type="ECO:0000313" key="2">
    <source>
        <dbReference type="EMBL" id="RUT10736.1"/>
    </source>
</evidence>
<organism evidence="2 3">
    <name type="scientific">Chroococcidiopsis cubana SAG 39.79</name>
    <dbReference type="NCBI Taxonomy" id="388085"/>
    <lineage>
        <taxon>Bacteria</taxon>
        <taxon>Bacillati</taxon>
        <taxon>Cyanobacteriota</taxon>
        <taxon>Cyanophyceae</taxon>
        <taxon>Chroococcidiopsidales</taxon>
        <taxon>Chroococcidiopsidaceae</taxon>
        <taxon>Chroococcidiopsis</taxon>
    </lineage>
</organism>
<comment type="caution">
    <text evidence="2">The sequence shown here is derived from an EMBL/GenBank/DDBJ whole genome shotgun (WGS) entry which is preliminary data.</text>
</comment>
<gene>
    <name evidence="2" type="ORF">DSM107010_39760</name>
</gene>
<protein>
    <recommendedName>
        <fullName evidence="4">Transposase</fullName>
    </recommendedName>
</protein>
<feature type="transmembrane region" description="Helical" evidence="1">
    <location>
        <begin position="22"/>
        <end position="40"/>
    </location>
</feature>
<keyword evidence="1" id="KW-1133">Transmembrane helix</keyword>
<sequence>MFKDCKTGGYNLESTYAQGQRLIALILLIAIAYSCAILAGRQSRKLGVQKYLGRLQELKRSTRSP</sequence>
<dbReference type="InterPro" id="IPR012337">
    <property type="entry name" value="RNaseH-like_sf"/>
</dbReference>
<evidence type="ECO:0000313" key="3">
    <source>
        <dbReference type="Proteomes" id="UP000282574"/>
    </source>
</evidence>
<keyword evidence="1" id="KW-0472">Membrane</keyword>
<accession>A0AB37UGM0</accession>